<dbReference type="EMBL" id="JAUSQU010000001">
    <property type="protein sequence ID" value="MDP9844174.1"/>
    <property type="molecule type" value="Genomic_DNA"/>
</dbReference>
<sequence length="50" mass="4971">MSSRIVQCKNCGKKNRVPAIAAGAAPVTELRTWVEGALASAGATAGGKDG</sequence>
<keyword evidence="2" id="KW-1185">Reference proteome</keyword>
<reference evidence="1 2" key="1">
    <citation type="submission" date="2023-07" db="EMBL/GenBank/DDBJ databases">
        <title>Sequencing the genomes of 1000 actinobacteria strains.</title>
        <authorList>
            <person name="Klenk H.-P."/>
        </authorList>
    </citation>
    <scope>NUCLEOTIDE SEQUENCE [LARGE SCALE GENOMIC DNA]</scope>
    <source>
        <strain evidence="1 2">DSM 46740</strain>
    </source>
</reference>
<dbReference type="RefSeq" id="WP_307558839.1">
    <property type="nucleotide sequence ID" value="NZ_JAUSQU010000001.1"/>
</dbReference>
<evidence type="ECO:0000313" key="1">
    <source>
        <dbReference type="EMBL" id="MDP9844174.1"/>
    </source>
</evidence>
<protein>
    <submittedName>
        <fullName evidence="1">Uncharacterized protein</fullName>
    </submittedName>
</protein>
<comment type="caution">
    <text evidence="1">The sequence shown here is derived from an EMBL/GenBank/DDBJ whole genome shotgun (WGS) entry which is preliminary data.</text>
</comment>
<proteinExistence type="predicted"/>
<evidence type="ECO:0000313" key="2">
    <source>
        <dbReference type="Proteomes" id="UP001225356"/>
    </source>
</evidence>
<accession>A0ABT9QDM8</accession>
<dbReference type="Proteomes" id="UP001225356">
    <property type="component" value="Unassembled WGS sequence"/>
</dbReference>
<gene>
    <name evidence="1" type="ORF">J2853_003385</name>
</gene>
<organism evidence="1 2">
    <name type="scientific">Streptosporangium lutulentum</name>
    <dbReference type="NCBI Taxonomy" id="1461250"/>
    <lineage>
        <taxon>Bacteria</taxon>
        <taxon>Bacillati</taxon>
        <taxon>Actinomycetota</taxon>
        <taxon>Actinomycetes</taxon>
        <taxon>Streptosporangiales</taxon>
        <taxon>Streptosporangiaceae</taxon>
        <taxon>Streptosporangium</taxon>
    </lineage>
</organism>
<name>A0ABT9QDM8_9ACTN</name>